<accession>A0ABV5PI02</accession>
<keyword evidence="2" id="KW-0812">Transmembrane</keyword>
<feature type="region of interest" description="Disordered" evidence="1">
    <location>
        <begin position="68"/>
        <end position="112"/>
    </location>
</feature>
<keyword evidence="2" id="KW-0472">Membrane</keyword>
<dbReference type="Pfam" id="PF26526">
    <property type="entry name" value="DUF8175"/>
    <property type="match status" value="1"/>
</dbReference>
<evidence type="ECO:0000259" key="3">
    <source>
        <dbReference type="Pfam" id="PF26526"/>
    </source>
</evidence>
<sequence length="281" mass="29193">MNRGDDERRGTDDPYTTMGGTRQTRTRMPDDTGAARPRAPRARASRSTVTVVGVAVLLIAAIAFVNRGPGSSGGGTGRAGGEPESSSTAATGDKPVTAKGPSGIPSGFARSSQGAQSAASNYTVALNSADMFKTAERHAIVDALYTSAEASGLKASQDALYSAEFLRRTGLDTRGEAPAGSLFVSRALPVGTKVESADADNATVSVWYSALIGMSSPSSTDPVKSSWNTLTFRLRWEKGDWKVVSTTEKKGPAPLPGDQAASDSAEISKAVEEYGGFTYAR</sequence>
<evidence type="ECO:0000256" key="2">
    <source>
        <dbReference type="SAM" id="Phobius"/>
    </source>
</evidence>
<feature type="domain" description="DUF8175" evidence="3">
    <location>
        <begin position="102"/>
        <end position="251"/>
    </location>
</feature>
<organism evidence="4 5">
    <name type="scientific">Streptomyces cremeus</name>
    <dbReference type="NCBI Taxonomy" id="66881"/>
    <lineage>
        <taxon>Bacteria</taxon>
        <taxon>Bacillati</taxon>
        <taxon>Actinomycetota</taxon>
        <taxon>Actinomycetes</taxon>
        <taxon>Kitasatosporales</taxon>
        <taxon>Streptomycetaceae</taxon>
        <taxon>Streptomyces</taxon>
    </lineage>
</organism>
<protein>
    <recommendedName>
        <fullName evidence="3">DUF8175 domain-containing protein</fullName>
    </recommendedName>
</protein>
<feature type="compositionally biased region" description="Basic and acidic residues" evidence="1">
    <location>
        <begin position="1"/>
        <end position="12"/>
    </location>
</feature>
<feature type="region of interest" description="Disordered" evidence="1">
    <location>
        <begin position="1"/>
        <end position="47"/>
    </location>
</feature>
<dbReference type="RefSeq" id="WP_345220512.1">
    <property type="nucleotide sequence ID" value="NZ_BAAAXE010000013.1"/>
</dbReference>
<name>A0ABV5PI02_STRCM</name>
<feature type="transmembrane region" description="Helical" evidence="2">
    <location>
        <begin position="48"/>
        <end position="65"/>
    </location>
</feature>
<keyword evidence="2" id="KW-1133">Transmembrane helix</keyword>
<dbReference type="Proteomes" id="UP001589718">
    <property type="component" value="Unassembled WGS sequence"/>
</dbReference>
<reference evidence="4 5" key="1">
    <citation type="submission" date="2024-09" db="EMBL/GenBank/DDBJ databases">
        <authorList>
            <person name="Sun Q."/>
            <person name="Mori K."/>
        </authorList>
    </citation>
    <scope>NUCLEOTIDE SEQUENCE [LARGE SCALE GENOMIC DNA]</scope>
    <source>
        <strain evidence="4 5">JCM 4362</strain>
    </source>
</reference>
<evidence type="ECO:0000313" key="5">
    <source>
        <dbReference type="Proteomes" id="UP001589718"/>
    </source>
</evidence>
<feature type="region of interest" description="Disordered" evidence="1">
    <location>
        <begin position="247"/>
        <end position="266"/>
    </location>
</feature>
<comment type="caution">
    <text evidence="4">The sequence shown here is derived from an EMBL/GenBank/DDBJ whole genome shotgun (WGS) entry which is preliminary data.</text>
</comment>
<proteinExistence type="predicted"/>
<dbReference type="EMBL" id="JBHMCR010000013">
    <property type="protein sequence ID" value="MFB9522844.1"/>
    <property type="molecule type" value="Genomic_DNA"/>
</dbReference>
<keyword evidence="5" id="KW-1185">Reference proteome</keyword>
<dbReference type="InterPro" id="IPR058488">
    <property type="entry name" value="DUF8175"/>
</dbReference>
<evidence type="ECO:0000256" key="1">
    <source>
        <dbReference type="SAM" id="MobiDB-lite"/>
    </source>
</evidence>
<gene>
    <name evidence="4" type="ORF">ACFFTU_23140</name>
</gene>
<feature type="compositionally biased region" description="Gly residues" evidence="1">
    <location>
        <begin position="70"/>
        <end position="80"/>
    </location>
</feature>
<evidence type="ECO:0000313" key="4">
    <source>
        <dbReference type="EMBL" id="MFB9522844.1"/>
    </source>
</evidence>